<proteinExistence type="predicted"/>
<dbReference type="Pfam" id="PF08534">
    <property type="entry name" value="Redoxin"/>
    <property type="match status" value="1"/>
</dbReference>
<dbReference type="GO" id="GO:0017004">
    <property type="term" value="P:cytochrome complex assembly"/>
    <property type="evidence" value="ECO:0007669"/>
    <property type="project" value="UniProtKB-KW"/>
</dbReference>
<evidence type="ECO:0000259" key="4">
    <source>
        <dbReference type="PROSITE" id="PS51352"/>
    </source>
</evidence>
<evidence type="ECO:0000256" key="1">
    <source>
        <dbReference type="ARBA" id="ARBA00004196"/>
    </source>
</evidence>
<dbReference type="STRING" id="156889.Mmc1_0243"/>
<dbReference type="GO" id="GO:0015036">
    <property type="term" value="F:disulfide oxidoreductase activity"/>
    <property type="evidence" value="ECO:0007669"/>
    <property type="project" value="UniProtKB-ARBA"/>
</dbReference>
<gene>
    <name evidence="5" type="ordered locus">Mmc1_0243</name>
</gene>
<dbReference type="PANTHER" id="PTHR42852">
    <property type="entry name" value="THIOL:DISULFIDE INTERCHANGE PROTEIN DSBE"/>
    <property type="match status" value="1"/>
</dbReference>
<dbReference type="HOGENOM" id="CLU_042529_11_2_5"/>
<evidence type="ECO:0000256" key="2">
    <source>
        <dbReference type="ARBA" id="ARBA00022748"/>
    </source>
</evidence>
<dbReference type="CDD" id="cd02966">
    <property type="entry name" value="TlpA_like_family"/>
    <property type="match status" value="1"/>
</dbReference>
<reference evidence="5 6" key="2">
    <citation type="journal article" date="2012" name="Int. J. Syst. Evol. Microbiol.">
        <title>Magnetococcus marinus gen. nov., sp. nov., a marine, magnetotactic bacterium that represents a novel lineage (Magnetococcaceae fam. nov.; Magnetococcales ord. nov.) at the base of the Alphaproteobacteria.</title>
        <authorList>
            <person name="Bazylinski D.A."/>
            <person name="Williams T.J."/>
            <person name="Lefevre C.T."/>
            <person name="Berg R.J."/>
            <person name="Zhang C.L."/>
            <person name="Bowser S.S."/>
            <person name="Dean A.J."/>
            <person name="Beveridge T.J."/>
        </authorList>
    </citation>
    <scope>NUCLEOTIDE SEQUENCE [LARGE SCALE GENOMIC DNA]</scope>
    <source>
        <strain evidence="6">ATCC BAA-1437 / JCM 17883 / MC-1</strain>
    </source>
</reference>
<dbReference type="PROSITE" id="PS00194">
    <property type="entry name" value="THIOREDOXIN_1"/>
    <property type="match status" value="1"/>
</dbReference>
<dbReference type="OrthoDB" id="9799347at2"/>
<dbReference type="PANTHER" id="PTHR42852:SF18">
    <property type="entry name" value="CHROMOSOME UNDETERMINED SCAFFOLD_47, WHOLE GENOME SHOTGUN SEQUENCE"/>
    <property type="match status" value="1"/>
</dbReference>
<protein>
    <submittedName>
        <fullName evidence="5">Redoxin domain protein</fullName>
    </submittedName>
</protein>
<evidence type="ECO:0000256" key="3">
    <source>
        <dbReference type="ARBA" id="ARBA00023284"/>
    </source>
</evidence>
<organism evidence="5 6">
    <name type="scientific">Magnetococcus marinus (strain ATCC BAA-1437 / JCM 17883 / MC-1)</name>
    <dbReference type="NCBI Taxonomy" id="156889"/>
    <lineage>
        <taxon>Bacteria</taxon>
        <taxon>Pseudomonadati</taxon>
        <taxon>Pseudomonadota</taxon>
        <taxon>Magnetococcia</taxon>
        <taxon>Magnetococcales</taxon>
        <taxon>Magnetococcaceae</taxon>
        <taxon>Magnetococcus</taxon>
    </lineage>
</organism>
<evidence type="ECO:0000313" key="6">
    <source>
        <dbReference type="Proteomes" id="UP000002586"/>
    </source>
</evidence>
<dbReference type="InterPro" id="IPR013766">
    <property type="entry name" value="Thioredoxin_domain"/>
</dbReference>
<keyword evidence="3" id="KW-0676">Redox-active center</keyword>
<dbReference type="PROSITE" id="PS51352">
    <property type="entry name" value="THIOREDOXIN_2"/>
    <property type="match status" value="1"/>
</dbReference>
<dbReference type="InterPro" id="IPR036249">
    <property type="entry name" value="Thioredoxin-like_sf"/>
</dbReference>
<dbReference type="SUPFAM" id="SSF52833">
    <property type="entry name" value="Thioredoxin-like"/>
    <property type="match status" value="1"/>
</dbReference>
<dbReference type="RefSeq" id="WP_011711942.1">
    <property type="nucleotide sequence ID" value="NC_008576.1"/>
</dbReference>
<reference evidence="6" key="1">
    <citation type="journal article" date="2009" name="Appl. Environ. Microbiol.">
        <title>Complete genome sequence of the chemolithoautotrophic marine magnetotactic coccus strain MC-1.</title>
        <authorList>
            <person name="Schubbe S."/>
            <person name="Williams T.J."/>
            <person name="Xie G."/>
            <person name="Kiss H.E."/>
            <person name="Brettin T.S."/>
            <person name="Martinez D."/>
            <person name="Ross C.A."/>
            <person name="Schuler D."/>
            <person name="Cox B.L."/>
            <person name="Nealson K.H."/>
            <person name="Bazylinski D.A."/>
        </authorList>
    </citation>
    <scope>NUCLEOTIDE SEQUENCE [LARGE SCALE GENOMIC DNA]</scope>
    <source>
        <strain evidence="6">ATCC BAA-1437 / JCM 17883 / MC-1</strain>
    </source>
</reference>
<accession>A0L477</accession>
<comment type="subcellular location">
    <subcellularLocation>
        <location evidence="1">Cell envelope</location>
    </subcellularLocation>
</comment>
<dbReference type="InterPro" id="IPR013740">
    <property type="entry name" value="Redoxin"/>
</dbReference>
<name>A0L477_MAGMM</name>
<feature type="domain" description="Thioredoxin" evidence="4">
    <location>
        <begin position="29"/>
        <end position="184"/>
    </location>
</feature>
<dbReference type="Gene3D" id="3.40.30.10">
    <property type="entry name" value="Glutaredoxin"/>
    <property type="match status" value="1"/>
</dbReference>
<dbReference type="InterPro" id="IPR017937">
    <property type="entry name" value="Thioredoxin_CS"/>
</dbReference>
<dbReference type="InterPro" id="IPR050553">
    <property type="entry name" value="Thioredoxin_ResA/DsbE_sf"/>
</dbReference>
<dbReference type="EMBL" id="CP000471">
    <property type="protein sequence ID" value="ABK42770.1"/>
    <property type="molecule type" value="Genomic_DNA"/>
</dbReference>
<dbReference type="AlphaFoldDB" id="A0L477"/>
<dbReference type="GO" id="GO:0030313">
    <property type="term" value="C:cell envelope"/>
    <property type="evidence" value="ECO:0007669"/>
    <property type="project" value="UniProtKB-SubCell"/>
</dbReference>
<keyword evidence="2" id="KW-0201">Cytochrome c-type biogenesis</keyword>
<dbReference type="Proteomes" id="UP000002586">
    <property type="component" value="Chromosome"/>
</dbReference>
<keyword evidence="6" id="KW-1185">Reference proteome</keyword>
<dbReference type="eggNOG" id="COG0526">
    <property type="taxonomic scope" value="Bacteria"/>
</dbReference>
<dbReference type="KEGG" id="mgm:Mmc1_0243"/>
<evidence type="ECO:0000313" key="5">
    <source>
        <dbReference type="EMBL" id="ABK42770.1"/>
    </source>
</evidence>
<sequence precursor="true">MRRTLLFTLFVLACIGIALVTLLKEAPPPSTASPEPAASATPSQPAWLQHPLTTLGEETLTLGDFKGKLLLVNFWASWCPPCLAEIPELVQAQNDFGDKGFQVVGILFQDRADTASLKAFVQRKRINYPVIKDDPGKIQQLSQEMGGVFALPMSLLIDRDGKIVKTHTGQLHYRDLENWLKPRL</sequence>